<dbReference type="Proteomes" id="UP000628017">
    <property type="component" value="Unassembled WGS sequence"/>
</dbReference>
<dbReference type="InterPro" id="IPR011227">
    <property type="entry name" value="UCP029730"/>
</dbReference>
<dbReference type="InterPro" id="IPR007709">
    <property type="entry name" value="N-FG_amidohydro"/>
</dbReference>
<dbReference type="SUPFAM" id="SSF53187">
    <property type="entry name" value="Zn-dependent exopeptidases"/>
    <property type="match status" value="1"/>
</dbReference>
<reference evidence="1" key="2">
    <citation type="submission" date="2020-09" db="EMBL/GenBank/DDBJ databases">
        <authorList>
            <person name="Sun Q."/>
            <person name="Zhou Y."/>
        </authorList>
    </citation>
    <scope>NUCLEOTIDE SEQUENCE</scope>
    <source>
        <strain evidence="1">CGMCC 1.15880</strain>
    </source>
</reference>
<organism evidence="1 2">
    <name type="scientific">Neptunicoccus cionae</name>
    <dbReference type="NCBI Taxonomy" id="2035344"/>
    <lineage>
        <taxon>Bacteria</taxon>
        <taxon>Pseudomonadati</taxon>
        <taxon>Pseudomonadota</taxon>
        <taxon>Alphaproteobacteria</taxon>
        <taxon>Rhodobacterales</taxon>
        <taxon>Paracoccaceae</taxon>
        <taxon>Neptunicoccus</taxon>
    </lineage>
</organism>
<gene>
    <name evidence="1" type="ORF">GCM10011498_16030</name>
</gene>
<dbReference type="RefSeq" id="WP_188673105.1">
    <property type="nucleotide sequence ID" value="NZ_BMKA01000002.1"/>
</dbReference>
<name>A0A916VQ58_9RHOB</name>
<sequence>MKYSPFVTSGENRPANIIILCDHAANSVPAEIAAGDLGLPADDMERHIAYDIGAAGTSEHLGRLLDAPVVCSNFSRLVIDPNRGADDPTLLMRLYDGTLIPANRHADAAELERRMDLCHRPYHAEVARLIETKDRPVLISVHSFTPQLRGRPPRPWEIGVLSNDDRRLSDSLLAELARDTSVTIGDNVPYTGYLTGDTMDQHALQNGLLHTLLELRQDLIATPDGQEKWASYLAPHLQVAISRT</sequence>
<dbReference type="PIRSF" id="PIRSF029730">
    <property type="entry name" value="UCP029730"/>
    <property type="match status" value="1"/>
</dbReference>
<reference evidence="1" key="1">
    <citation type="journal article" date="2014" name="Int. J. Syst. Evol. Microbiol.">
        <title>Complete genome sequence of Corynebacterium casei LMG S-19264T (=DSM 44701T), isolated from a smear-ripened cheese.</title>
        <authorList>
            <consortium name="US DOE Joint Genome Institute (JGI-PGF)"/>
            <person name="Walter F."/>
            <person name="Albersmeier A."/>
            <person name="Kalinowski J."/>
            <person name="Ruckert C."/>
        </authorList>
    </citation>
    <scope>NUCLEOTIDE SEQUENCE</scope>
    <source>
        <strain evidence="1">CGMCC 1.15880</strain>
    </source>
</reference>
<evidence type="ECO:0000313" key="2">
    <source>
        <dbReference type="Proteomes" id="UP000628017"/>
    </source>
</evidence>
<proteinExistence type="predicted"/>
<dbReference type="Gene3D" id="3.40.630.40">
    <property type="entry name" value="Zn-dependent exopeptidases"/>
    <property type="match status" value="1"/>
</dbReference>
<dbReference type="EMBL" id="BMKA01000002">
    <property type="protein sequence ID" value="GGA16358.1"/>
    <property type="molecule type" value="Genomic_DNA"/>
</dbReference>
<comment type="caution">
    <text evidence="1">The sequence shown here is derived from an EMBL/GenBank/DDBJ whole genome shotgun (WGS) entry which is preliminary data.</text>
</comment>
<evidence type="ECO:0000313" key="1">
    <source>
        <dbReference type="EMBL" id="GGA16358.1"/>
    </source>
</evidence>
<dbReference type="AlphaFoldDB" id="A0A916VQ58"/>
<keyword evidence="2" id="KW-1185">Reference proteome</keyword>
<accession>A0A916VQ58</accession>
<protein>
    <submittedName>
        <fullName evidence="1">N-formylglutamate amidohydrolase</fullName>
    </submittedName>
</protein>
<dbReference type="Pfam" id="PF05013">
    <property type="entry name" value="FGase"/>
    <property type="match status" value="1"/>
</dbReference>